<protein>
    <submittedName>
        <fullName evidence="2">Translation initiation factor IF-2</fullName>
    </submittedName>
</protein>
<organism evidence="2">
    <name type="scientific">Anthurium amnicola</name>
    <dbReference type="NCBI Taxonomy" id="1678845"/>
    <lineage>
        <taxon>Eukaryota</taxon>
        <taxon>Viridiplantae</taxon>
        <taxon>Streptophyta</taxon>
        <taxon>Embryophyta</taxon>
        <taxon>Tracheophyta</taxon>
        <taxon>Spermatophyta</taxon>
        <taxon>Magnoliopsida</taxon>
        <taxon>Liliopsida</taxon>
        <taxon>Araceae</taxon>
        <taxon>Pothoideae</taxon>
        <taxon>Potheae</taxon>
        <taxon>Anthurium</taxon>
    </lineage>
</organism>
<evidence type="ECO:0000256" key="1">
    <source>
        <dbReference type="SAM" id="MobiDB-lite"/>
    </source>
</evidence>
<reference evidence="2" key="1">
    <citation type="submission" date="2015-07" db="EMBL/GenBank/DDBJ databases">
        <title>Transcriptome Assembly of Anthurium amnicola.</title>
        <authorList>
            <person name="Suzuki J."/>
        </authorList>
    </citation>
    <scope>NUCLEOTIDE SEQUENCE</scope>
</reference>
<name>A0A1D1Y4I3_9ARAE</name>
<feature type="region of interest" description="Disordered" evidence="1">
    <location>
        <begin position="65"/>
        <end position="87"/>
    </location>
</feature>
<sequence length="174" mass="18304">LISCSIACGLSSTSLPLCPCRHQTPFSLFNPLSQCWWRKGRRNPILLFVLLLSIVPKFRSFSPFSSSAEPQTTHRGVFPPAGEEVQDEEECEGNALKNTGGVADALATTAVHGGTRRPLVNVRAVRRNGCLATAAQSNPSPHGGRGALPSEGGSPSDLLFLAGGGVAHSVSFLP</sequence>
<feature type="region of interest" description="Disordered" evidence="1">
    <location>
        <begin position="132"/>
        <end position="152"/>
    </location>
</feature>
<proteinExistence type="predicted"/>
<evidence type="ECO:0000313" key="2">
    <source>
        <dbReference type="EMBL" id="JAT49527.1"/>
    </source>
</evidence>
<dbReference type="AlphaFoldDB" id="A0A1D1Y4I3"/>
<keyword evidence="2" id="KW-0648">Protein biosynthesis</keyword>
<accession>A0A1D1Y4I3</accession>
<gene>
    <name evidence="2" type="primary">infB_57</name>
    <name evidence="2" type="ORF">g.51120</name>
</gene>
<dbReference type="EMBL" id="GDJX01018409">
    <property type="protein sequence ID" value="JAT49527.1"/>
    <property type="molecule type" value="Transcribed_RNA"/>
</dbReference>
<dbReference type="GO" id="GO:0003743">
    <property type="term" value="F:translation initiation factor activity"/>
    <property type="evidence" value="ECO:0007669"/>
    <property type="project" value="UniProtKB-KW"/>
</dbReference>
<keyword evidence="2" id="KW-0396">Initiation factor</keyword>
<feature type="non-terminal residue" evidence="2">
    <location>
        <position position="1"/>
    </location>
</feature>